<keyword evidence="10" id="KW-0675">Receptor</keyword>
<dbReference type="Gene3D" id="2.170.130.10">
    <property type="entry name" value="TonB-dependent receptor, plug domain"/>
    <property type="match status" value="1"/>
</dbReference>
<dbReference type="Pfam" id="PF13715">
    <property type="entry name" value="CarbopepD_reg_2"/>
    <property type="match status" value="1"/>
</dbReference>
<dbReference type="GO" id="GO:0015344">
    <property type="term" value="F:siderophore uptake transmembrane transporter activity"/>
    <property type="evidence" value="ECO:0007669"/>
    <property type="project" value="TreeGrafter"/>
</dbReference>
<comment type="caution">
    <text evidence="10">The sequence shown here is derived from an EMBL/GenBank/DDBJ whole genome shotgun (WGS) entry which is preliminary data.</text>
</comment>
<evidence type="ECO:0000256" key="5">
    <source>
        <dbReference type="ARBA" id="ARBA00022729"/>
    </source>
</evidence>
<keyword evidence="6 8" id="KW-0472">Membrane</keyword>
<evidence type="ECO:0000256" key="1">
    <source>
        <dbReference type="ARBA" id="ARBA00004571"/>
    </source>
</evidence>
<dbReference type="SUPFAM" id="SSF56935">
    <property type="entry name" value="Porins"/>
    <property type="match status" value="1"/>
</dbReference>
<accession>A0A316KW97</accession>
<dbReference type="InterPro" id="IPR036942">
    <property type="entry name" value="Beta-barrel_TonB_sf"/>
</dbReference>
<evidence type="ECO:0000256" key="6">
    <source>
        <dbReference type="ARBA" id="ARBA00023136"/>
    </source>
</evidence>
<dbReference type="Gene3D" id="2.60.40.1120">
    <property type="entry name" value="Carboxypeptidase-like, regulatory domain"/>
    <property type="match status" value="1"/>
</dbReference>
<keyword evidence="11" id="KW-1185">Reference proteome</keyword>
<dbReference type="PROSITE" id="PS52016">
    <property type="entry name" value="TONB_DEPENDENT_REC_3"/>
    <property type="match status" value="1"/>
</dbReference>
<protein>
    <submittedName>
        <fullName evidence="10">TonB-dependent receptor</fullName>
    </submittedName>
</protein>
<dbReference type="InterPro" id="IPR012910">
    <property type="entry name" value="Plug_dom"/>
</dbReference>
<keyword evidence="7 8" id="KW-0998">Cell outer membrane</keyword>
<dbReference type="EMBL" id="QGEG01000002">
    <property type="protein sequence ID" value="PWL38064.1"/>
    <property type="molecule type" value="Genomic_DNA"/>
</dbReference>
<dbReference type="SUPFAM" id="SSF49464">
    <property type="entry name" value="Carboxypeptidase regulatory domain-like"/>
    <property type="match status" value="1"/>
</dbReference>
<evidence type="ECO:0000256" key="2">
    <source>
        <dbReference type="ARBA" id="ARBA00022448"/>
    </source>
</evidence>
<keyword evidence="4 8" id="KW-0812">Transmembrane</keyword>
<evidence type="ECO:0000256" key="4">
    <source>
        <dbReference type="ARBA" id="ARBA00022692"/>
    </source>
</evidence>
<gene>
    <name evidence="10" type="ORF">DKG77_07155</name>
</gene>
<dbReference type="GO" id="GO:0009279">
    <property type="term" value="C:cell outer membrane"/>
    <property type="evidence" value="ECO:0007669"/>
    <property type="project" value="UniProtKB-SubCell"/>
</dbReference>
<dbReference type="RefSeq" id="WP_109661694.1">
    <property type="nucleotide sequence ID" value="NZ_QGEG01000002.1"/>
</dbReference>
<dbReference type="Pfam" id="PF07715">
    <property type="entry name" value="Plug"/>
    <property type="match status" value="1"/>
</dbReference>
<comment type="subcellular location">
    <subcellularLocation>
        <location evidence="1 8">Cell outer membrane</location>
        <topology evidence="1 8">Multi-pass membrane protein</topology>
    </subcellularLocation>
</comment>
<dbReference type="Gene3D" id="2.40.170.20">
    <property type="entry name" value="TonB-dependent receptor, beta-barrel domain"/>
    <property type="match status" value="1"/>
</dbReference>
<dbReference type="InterPro" id="IPR008969">
    <property type="entry name" value="CarboxyPept-like_regulatory"/>
</dbReference>
<evidence type="ECO:0000259" key="9">
    <source>
        <dbReference type="Pfam" id="PF07715"/>
    </source>
</evidence>
<dbReference type="GO" id="GO:0044718">
    <property type="term" value="P:siderophore transmembrane transport"/>
    <property type="evidence" value="ECO:0007669"/>
    <property type="project" value="TreeGrafter"/>
</dbReference>
<evidence type="ECO:0000313" key="11">
    <source>
        <dbReference type="Proteomes" id="UP000245762"/>
    </source>
</evidence>
<dbReference type="InterPro" id="IPR039426">
    <property type="entry name" value="TonB-dep_rcpt-like"/>
</dbReference>
<dbReference type="AlphaFoldDB" id="A0A316KW97"/>
<dbReference type="InterPro" id="IPR037066">
    <property type="entry name" value="Plug_dom_sf"/>
</dbReference>
<evidence type="ECO:0000256" key="7">
    <source>
        <dbReference type="ARBA" id="ARBA00023237"/>
    </source>
</evidence>
<dbReference type="PANTHER" id="PTHR30069:SF29">
    <property type="entry name" value="HEMOGLOBIN AND HEMOGLOBIN-HAPTOGLOBIN-BINDING PROTEIN 1-RELATED"/>
    <property type="match status" value="1"/>
</dbReference>
<organism evidence="10 11">
    <name type="scientific">Flagellimonas aquimarina</name>
    <dbReference type="NCBI Taxonomy" id="2201895"/>
    <lineage>
        <taxon>Bacteria</taxon>
        <taxon>Pseudomonadati</taxon>
        <taxon>Bacteroidota</taxon>
        <taxon>Flavobacteriia</taxon>
        <taxon>Flavobacteriales</taxon>
        <taxon>Flavobacteriaceae</taxon>
        <taxon>Flagellimonas</taxon>
    </lineage>
</organism>
<dbReference type="PANTHER" id="PTHR30069">
    <property type="entry name" value="TONB-DEPENDENT OUTER MEMBRANE RECEPTOR"/>
    <property type="match status" value="1"/>
</dbReference>
<keyword evidence="2 8" id="KW-0813">Transport</keyword>
<evidence type="ECO:0000313" key="10">
    <source>
        <dbReference type="EMBL" id="PWL38064.1"/>
    </source>
</evidence>
<evidence type="ECO:0000256" key="8">
    <source>
        <dbReference type="PROSITE-ProRule" id="PRU01360"/>
    </source>
</evidence>
<keyword evidence="3 8" id="KW-1134">Transmembrane beta strand</keyword>
<evidence type="ECO:0000256" key="3">
    <source>
        <dbReference type="ARBA" id="ARBA00022452"/>
    </source>
</evidence>
<comment type="similarity">
    <text evidence="8">Belongs to the TonB-dependent receptor family.</text>
</comment>
<dbReference type="OrthoDB" id="9803050at2"/>
<proteinExistence type="inferred from homology"/>
<keyword evidence="5" id="KW-0732">Signal</keyword>
<feature type="domain" description="TonB-dependent receptor plug" evidence="9">
    <location>
        <begin position="277"/>
        <end position="355"/>
    </location>
</feature>
<reference evidence="10 11" key="1">
    <citation type="submission" date="2018-05" db="EMBL/GenBank/DDBJ databases">
        <title>Complete genome sequence of Flagellimonas aquimarina ECD12 isolated from seaweed Ecklonia cava.</title>
        <authorList>
            <person name="Choi S."/>
            <person name="Seong C."/>
        </authorList>
    </citation>
    <scope>NUCLEOTIDE SEQUENCE [LARGE SCALE GENOMIC DNA]</scope>
    <source>
        <strain evidence="10 11">ECD12</strain>
    </source>
</reference>
<dbReference type="Proteomes" id="UP000245762">
    <property type="component" value="Unassembled WGS sequence"/>
</dbReference>
<name>A0A316KW97_9FLAO</name>
<sequence>MKGILTILILLGFKLAIAQNDSIKITVDFEDAPIIDALKEIEELTEYRFYYVPDWLGNETISGDYENATIQFILEDIFNGSVINFYILKDKKIALSRNNIVYDELPSGFFGNLERSSKIEEQESTVVNNAVFITKDDAIERLEVETVRIGKAHVTERKRFVLTGYVQNKKSKEPIPNLSIVVINQKIGTVTDASGFYRIELPAGLNIVETSSLGIQPIRKNVIIYNDGQLDFQLNESVERLEEVVVRADLAKNVEEAVMGTTEISAEETKNVPVVLGERNILKVATTLPGISSVGEGATGFNVRGGNTDQNLVLMDNAVIYNPTHFFGIFQAVNPFTAEDLKIYKGSIPSEYGGRLSSVFEITNKDANTEEFAGEASVGPVTNNIALQIPIAKEKSGLLVGGRSSYSDWILRSLDEESLKNSQASFYDVILKYNHKINDRNDIKATAYYSRDAFSITSDSLYNYSNRLFSVKWNHRFNEKNSGDLILANSEYRFNIDFDGEADADFRLGYRINETEVKFKMRYLHSNTHRFNYGISSKLYLVNPGDINPEGSESIVEPLSIPKEKALESALFLSDTYEVSDKLLLDLGFRYSIYFALGKSTQRIYQEGLPRSEGTVEQSVEFGNNEVIETYSGPEFRLSGRYFLAKDFSVKAAYNSTYQYIHTLSNNTTVSPIDTWKLSDLNIEPQRANQYSLGFFKNFDNSNYELSLEGYYKKSKNNLDFKVGADLLLNETLETEVLQGEGKAYGLEFLVRKNRGKLNGWLGYTYARSFIKLDSEFAEEVVNNGEYFPTNFDRPHDISLVANYKFTKRFSLSSNFVYQTGRPVTYPIGSYTFRGANYAFYSDRNKFRIPDYYRLDLSFNVEGNHKLKKLAHSFWNISIYNVLGRNNPYSVFFVTESGEIKAFKSSIFSIPIPTITYNFKF</sequence>